<keyword evidence="2" id="KW-1185">Reference proteome</keyword>
<evidence type="ECO:0000313" key="1">
    <source>
        <dbReference type="EMBL" id="MEJ8566923.1"/>
    </source>
</evidence>
<dbReference type="SUPFAM" id="SSF51445">
    <property type="entry name" value="(Trans)glycosidases"/>
    <property type="match status" value="1"/>
</dbReference>
<gene>
    <name evidence="1" type="ORF">V3330_04745</name>
</gene>
<accession>A0AAW9RDQ0</accession>
<dbReference type="Gene3D" id="3.20.20.80">
    <property type="entry name" value="Glycosidases"/>
    <property type="match status" value="1"/>
</dbReference>
<reference evidence="1 2" key="1">
    <citation type="submission" date="2024-02" db="EMBL/GenBank/DDBJ databases">
        <title>A novel Wenzhouxiangellaceae bacterium, isolated from coastal sediments.</title>
        <authorList>
            <person name="Du Z.-J."/>
            <person name="Ye Y.-Q."/>
            <person name="Zhang X.-Y."/>
        </authorList>
    </citation>
    <scope>NUCLEOTIDE SEQUENCE [LARGE SCALE GENOMIC DNA]</scope>
    <source>
        <strain evidence="1 2">CH-27</strain>
    </source>
</reference>
<organism evidence="1 2">
    <name type="scientific">Elongatibacter sediminis</name>
    <dbReference type="NCBI Taxonomy" id="3119006"/>
    <lineage>
        <taxon>Bacteria</taxon>
        <taxon>Pseudomonadati</taxon>
        <taxon>Pseudomonadota</taxon>
        <taxon>Gammaproteobacteria</taxon>
        <taxon>Chromatiales</taxon>
        <taxon>Wenzhouxiangellaceae</taxon>
        <taxon>Elongatibacter</taxon>
    </lineage>
</organism>
<evidence type="ECO:0008006" key="3">
    <source>
        <dbReference type="Google" id="ProtNLM"/>
    </source>
</evidence>
<dbReference type="Proteomes" id="UP001359886">
    <property type="component" value="Unassembled WGS sequence"/>
</dbReference>
<evidence type="ECO:0000313" key="2">
    <source>
        <dbReference type="Proteomes" id="UP001359886"/>
    </source>
</evidence>
<protein>
    <recommendedName>
        <fullName evidence="3">Arabinogalactan endo-beta-1,4-galactanase</fullName>
    </recommendedName>
</protein>
<name>A0AAW9RDQ0_9GAMM</name>
<comment type="caution">
    <text evidence="1">The sequence shown here is derived from an EMBL/GenBank/DDBJ whole genome shotgun (WGS) entry which is preliminary data.</text>
</comment>
<dbReference type="InterPro" id="IPR017853">
    <property type="entry name" value="GH"/>
</dbReference>
<proteinExistence type="predicted"/>
<dbReference type="EMBL" id="JAZHOG010000002">
    <property type="protein sequence ID" value="MEJ8566923.1"/>
    <property type="molecule type" value="Genomic_DNA"/>
</dbReference>
<dbReference type="AlphaFoldDB" id="A0AAW9RDQ0"/>
<sequence length="302" mass="34269">MGANFDNYPSAVQGEWTGHLQRIPSGHHRLVSITPISIDRNGLAPYLGNEGAQPLAVLGEPWSSVDFSTPEVLQAFLNHARVVIEVFTPDILVVGIEVNLLRKLAPRDWADYVEFQRQVYQTLRAENRSLTLMLSFTAADMLDDWSDTDTATQRQALRDVEDYTEIFGISIYPYLTRHLTGPLPENLFTELAGLSSRPYAITETGYFAAEQTFEIGPELTVTFEGTPQKQQDWLAWVLREADRRDYRFVINFVNRDYDALCEVAMCTDAQRDWQATGLINAAGNPRPALETWENDLARPLRR</sequence>